<protein>
    <recommendedName>
        <fullName evidence="3">VCBS repeat-containing protein</fullName>
    </recommendedName>
</protein>
<dbReference type="InterPro" id="IPR020568">
    <property type="entry name" value="Ribosomal_Su5_D2-typ_SF"/>
</dbReference>
<dbReference type="Gene3D" id="3.30.230.10">
    <property type="match status" value="1"/>
</dbReference>
<comment type="caution">
    <text evidence="1">The sequence shown here is derived from an EMBL/GenBank/DDBJ whole genome shotgun (WGS) entry which is preliminary data.</text>
</comment>
<dbReference type="EMBL" id="QUAH01000002">
    <property type="protein sequence ID" value="RFT16579.1"/>
    <property type="molecule type" value="Genomic_DNA"/>
</dbReference>
<dbReference type="InterPro" id="IPR014721">
    <property type="entry name" value="Ribsml_uS5_D2-typ_fold_subgr"/>
</dbReference>
<dbReference type="SUPFAM" id="SSF69318">
    <property type="entry name" value="Integrin alpha N-terminal domain"/>
    <property type="match status" value="1"/>
</dbReference>
<organism evidence="1 2">
    <name type="scientific">Candidatus Saccharicenans subterraneus</name>
    <dbReference type="NCBI Taxonomy" id="2508984"/>
    <lineage>
        <taxon>Bacteria</taxon>
        <taxon>Candidatus Aminicenantota</taxon>
        <taxon>Candidatus Aminicenantia</taxon>
        <taxon>Candidatus Aminicenantales</taxon>
        <taxon>Candidatus Saccharicenantaceae</taxon>
        <taxon>Candidatus Saccharicenans</taxon>
    </lineage>
</organism>
<reference evidence="1 2" key="1">
    <citation type="submission" date="2018-08" db="EMBL/GenBank/DDBJ databases">
        <title>Genome analysis of the thermophilic bacterium of the candidate phylum Aminicenantes from deep subsurface aquifer revealed its physiology and ecological role.</title>
        <authorList>
            <person name="Kadnikov V.V."/>
            <person name="Mardanov A.V."/>
            <person name="Beletsky A.V."/>
            <person name="Karnachuk O.V."/>
            <person name="Ravin N.V."/>
        </authorList>
    </citation>
    <scope>NUCLEOTIDE SEQUENCE [LARGE SCALE GENOMIC DNA]</scope>
    <source>
        <strain evidence="1">BY38</strain>
    </source>
</reference>
<gene>
    <name evidence="1" type="ORF">OP8BY_1192</name>
</gene>
<evidence type="ECO:0000313" key="2">
    <source>
        <dbReference type="Proteomes" id="UP000257323"/>
    </source>
</evidence>
<name>A0A3E2BPC6_9BACT</name>
<evidence type="ECO:0000313" key="1">
    <source>
        <dbReference type="EMBL" id="RFT16579.1"/>
    </source>
</evidence>
<dbReference type="Proteomes" id="UP000257323">
    <property type="component" value="Unassembled WGS sequence"/>
</dbReference>
<dbReference type="SUPFAM" id="SSF54211">
    <property type="entry name" value="Ribosomal protein S5 domain 2-like"/>
    <property type="match status" value="1"/>
</dbReference>
<evidence type="ECO:0008006" key="3">
    <source>
        <dbReference type="Google" id="ProtNLM"/>
    </source>
</evidence>
<accession>A0A3E2BPC6</accession>
<proteinExistence type="predicted"/>
<dbReference type="AlphaFoldDB" id="A0A3E2BPC6"/>
<sequence length="780" mass="89789">MINLENLYNQTLSSLSIAADEQERVRLIIEFLRSTRDLPEDLTHSFHLQLAGLFFFLTSSFQPDGLPPEELKDYLETCWLLYRRFKDKIQPNQLKETLSNLLFYLALSHFYLGELEDGLGALLQKQKLAGEAFPDRLDNGPDRTRPEFPGDFQELKNQGSSNWLIFQELAKKIGRENGLALDFDLIQEKWKRFSGWSSDSLFCPLVERRGLLQAGQPARLLLLESRCRRTGAAEGHNLVRFSTLPVHHQEKTYLMATDALEAADYLLKTEYGLSLPPCTLLFSFSEKNFIYSGESLSLPLATLSLSQKLIASQRRFYFAYSREAAFTGKVDLNGEVQRISPEALEEKVRAVFYSGLRYLVIPAQNLKEARSFLFNLLAKHPWRRLELIGVDNIREIIADSRICQKIKIPLIAHLARTRGPLIRRSVLAVLGLAVMITALVIINKNPSFHFWKIRHPVIIELHDSRLFARNPEEQLLWTFPLKRPFRPDSLQQKFVDLDGDGEDEILVSGDYLSEEKLSAELFCLKKSGKLLWSYQPGRKIKTLTDEFSNHYTIKKFEAANFSRTSPEKSVLVIGNHVTWYPTQIALLDARGQLLGEYWHTGHLGQAALLIEDLDEDGWQEIITGGTNNDFQQACLLVLDPRNISGSSPGSGNPDFRFRDLPEGTQEYYLLLPRTTINQAMNLRNYIVTIQLFREEKILEITTHEFSKEVSCRMMYNFDYQMNPLLSRPTDILTEAVKELVMSRVLPPHAETELRSLKERIRYWDGQAWVNYPSRNKKLDF</sequence>
<dbReference type="InterPro" id="IPR028994">
    <property type="entry name" value="Integrin_alpha_N"/>
</dbReference>